<evidence type="ECO:0000256" key="2">
    <source>
        <dbReference type="SAM" id="Phobius"/>
    </source>
</evidence>
<protein>
    <submittedName>
        <fullName evidence="3">Uncharacterized protein</fullName>
    </submittedName>
</protein>
<evidence type="ECO:0000313" key="4">
    <source>
        <dbReference type="Proteomes" id="UP000220527"/>
    </source>
</evidence>
<comment type="caution">
    <text evidence="3">The sequence shown here is derived from an EMBL/GenBank/DDBJ whole genome shotgun (WGS) entry which is preliminary data.</text>
</comment>
<keyword evidence="4" id="KW-1185">Reference proteome</keyword>
<keyword evidence="2" id="KW-0812">Transmembrane</keyword>
<evidence type="ECO:0000313" key="3">
    <source>
        <dbReference type="EMBL" id="PDW02676.1"/>
    </source>
</evidence>
<keyword evidence="2" id="KW-1133">Transmembrane helix</keyword>
<keyword evidence="2" id="KW-0472">Membrane</keyword>
<gene>
    <name evidence="3" type="ORF">CJ255_12755</name>
</gene>
<feature type="region of interest" description="Disordered" evidence="1">
    <location>
        <begin position="372"/>
        <end position="394"/>
    </location>
</feature>
<name>A0A2A6RIE9_9CHLR</name>
<dbReference type="AlphaFoldDB" id="A0A2A6RIE9"/>
<organism evidence="3 4">
    <name type="scientific">Candidatus Viridilinea mediisalina</name>
    <dbReference type="NCBI Taxonomy" id="2024553"/>
    <lineage>
        <taxon>Bacteria</taxon>
        <taxon>Bacillati</taxon>
        <taxon>Chloroflexota</taxon>
        <taxon>Chloroflexia</taxon>
        <taxon>Chloroflexales</taxon>
        <taxon>Chloroflexineae</taxon>
        <taxon>Oscillochloridaceae</taxon>
        <taxon>Candidatus Viridilinea</taxon>
    </lineage>
</organism>
<sequence>MVRARSRENPSHSNTDLALWTVLPFASSAFNLSPKRRRCWMRANYNVLLRNQGNAPVTFTLNALDDEEQLNYQFGEDTLTIEPGSSKRTNLIVRPNHWLWWGKAQQHRFSVQARPQSEGNQHSDSGQVTQQVFFARWMFMLIVVSIIPMLASLWFWYRPQIIDLRTTTTVPVAGDEVMIRWAVTNGPTVQLLINETPVPRITDPSYHIIGEGFTTPPEIKLIARNWMLGSASRSLSVSLIAPTRTPTITPSIERTATPLPTETPIPPPLVEISIPPTEAPPTNTPTITPTPTSQALCIAGSSLSISGQAPPGTPLLLYFDERPVGGGFSDANGNYSIQLGRVLETPGNYVVSVRIRDNGQILRSLTCIVPSPTPVDSPTPDFDLLDEFPTNEAE</sequence>
<reference evidence="4" key="1">
    <citation type="submission" date="2017-08" db="EMBL/GenBank/DDBJ databases">
        <authorList>
            <person name="Grouzdev D.S."/>
            <person name="Gaisin V.A."/>
            <person name="Rysina M.S."/>
            <person name="Gorlenko V.M."/>
        </authorList>
    </citation>
    <scope>NUCLEOTIDE SEQUENCE [LARGE SCALE GENOMIC DNA]</scope>
    <source>
        <strain evidence="4">Kir15-3F</strain>
    </source>
</reference>
<dbReference type="EMBL" id="NQWI01000056">
    <property type="protein sequence ID" value="PDW02676.1"/>
    <property type="molecule type" value="Genomic_DNA"/>
</dbReference>
<accession>A0A2A6RIE9</accession>
<evidence type="ECO:0000256" key="1">
    <source>
        <dbReference type="SAM" id="MobiDB-lite"/>
    </source>
</evidence>
<dbReference type="Proteomes" id="UP000220527">
    <property type="component" value="Unassembled WGS sequence"/>
</dbReference>
<feature type="transmembrane region" description="Helical" evidence="2">
    <location>
        <begin position="137"/>
        <end position="157"/>
    </location>
</feature>
<proteinExistence type="predicted"/>